<reference evidence="2" key="1">
    <citation type="submission" date="2020-05" db="EMBL/GenBank/DDBJ databases">
        <title>Mycena genomes resolve the evolution of fungal bioluminescence.</title>
        <authorList>
            <person name="Tsai I.J."/>
        </authorList>
    </citation>
    <scope>NUCLEOTIDE SEQUENCE</scope>
    <source>
        <strain evidence="2">160909Yilan</strain>
    </source>
</reference>
<evidence type="ECO:0000313" key="2">
    <source>
        <dbReference type="EMBL" id="KAF7348031.1"/>
    </source>
</evidence>
<name>A0A8H6XWU9_9AGAR</name>
<dbReference type="OrthoDB" id="2751465at2759"/>
<proteinExistence type="predicted"/>
<accession>A0A8H6XWU9</accession>
<dbReference type="Proteomes" id="UP000623467">
    <property type="component" value="Unassembled WGS sequence"/>
</dbReference>
<comment type="caution">
    <text evidence="2">The sequence shown here is derived from an EMBL/GenBank/DDBJ whole genome shotgun (WGS) entry which is preliminary data.</text>
</comment>
<keyword evidence="1" id="KW-0812">Transmembrane</keyword>
<dbReference type="AlphaFoldDB" id="A0A8H6XWU9"/>
<organism evidence="2 3">
    <name type="scientific">Mycena sanguinolenta</name>
    <dbReference type="NCBI Taxonomy" id="230812"/>
    <lineage>
        <taxon>Eukaryota</taxon>
        <taxon>Fungi</taxon>
        <taxon>Dikarya</taxon>
        <taxon>Basidiomycota</taxon>
        <taxon>Agaricomycotina</taxon>
        <taxon>Agaricomycetes</taxon>
        <taxon>Agaricomycetidae</taxon>
        <taxon>Agaricales</taxon>
        <taxon>Marasmiineae</taxon>
        <taxon>Mycenaceae</taxon>
        <taxon>Mycena</taxon>
    </lineage>
</organism>
<sequence length="371" mass="40998">MPVAPGTKESYIGAFVENIIYGVYLSVFVECCTLFWKKKDTRGVKHIYLLVTTALLFILITMRCIIDTYRCVVAFDNPEVDFGSPNTVLGVLTNALEALVTTVADVFIVFRTFIVWNRNWYIVVIPALLCLANFGTGILVLVTQVQSATQNASVEATINALNAFLSLTLATNIVSTGLISFRIIKINRDVASMASSNRSPARSASMRILSIIVESAAMYTLLLTAILITNRYDEFVTFALIDCTPPTIGLVFSYIIIRVSRGTSYESTVQGIPASTLRLRDQTLHLEGVHLEFISSFFHSPTWYSPSPPENIGAVSLKQGQLSSHWCILSHSAPPSYNTQEWPKDLSAGGCIYFMGIRDTYILSLHQGVFC</sequence>
<keyword evidence="1" id="KW-1133">Transmembrane helix</keyword>
<feature type="transmembrane region" description="Helical" evidence="1">
    <location>
        <begin position="48"/>
        <end position="69"/>
    </location>
</feature>
<keyword evidence="3" id="KW-1185">Reference proteome</keyword>
<feature type="transmembrane region" description="Helical" evidence="1">
    <location>
        <begin position="120"/>
        <end position="143"/>
    </location>
</feature>
<feature type="transmembrane region" description="Helical" evidence="1">
    <location>
        <begin position="89"/>
        <end position="108"/>
    </location>
</feature>
<keyword evidence="1" id="KW-0472">Membrane</keyword>
<evidence type="ECO:0000313" key="3">
    <source>
        <dbReference type="Proteomes" id="UP000623467"/>
    </source>
</evidence>
<gene>
    <name evidence="2" type="ORF">MSAN_01755500</name>
</gene>
<feature type="transmembrane region" description="Helical" evidence="1">
    <location>
        <begin position="205"/>
        <end position="229"/>
    </location>
</feature>
<feature type="transmembrane region" description="Helical" evidence="1">
    <location>
        <begin position="235"/>
        <end position="257"/>
    </location>
</feature>
<feature type="transmembrane region" description="Helical" evidence="1">
    <location>
        <begin position="163"/>
        <end position="184"/>
    </location>
</feature>
<evidence type="ECO:0000256" key="1">
    <source>
        <dbReference type="SAM" id="Phobius"/>
    </source>
</evidence>
<dbReference type="EMBL" id="JACAZH010000017">
    <property type="protein sequence ID" value="KAF7348031.1"/>
    <property type="molecule type" value="Genomic_DNA"/>
</dbReference>
<protein>
    <submittedName>
        <fullName evidence="2">Uncharacterized protein</fullName>
    </submittedName>
</protein>
<feature type="transmembrane region" description="Helical" evidence="1">
    <location>
        <begin position="12"/>
        <end position="36"/>
    </location>
</feature>